<feature type="compositionally biased region" description="Low complexity" evidence="1">
    <location>
        <begin position="172"/>
        <end position="184"/>
    </location>
</feature>
<evidence type="ECO:0000256" key="1">
    <source>
        <dbReference type="SAM" id="MobiDB-lite"/>
    </source>
</evidence>
<feature type="region of interest" description="Disordered" evidence="1">
    <location>
        <begin position="168"/>
        <end position="232"/>
    </location>
</feature>
<evidence type="ECO:0000313" key="2">
    <source>
        <dbReference type="EMBL" id="KAF9539696.1"/>
    </source>
</evidence>
<comment type="caution">
    <text evidence="2">The sequence shown here is derived from an EMBL/GenBank/DDBJ whole genome shotgun (WGS) entry which is preliminary data.</text>
</comment>
<sequence>MSQSTRNVQFLRPMYDGETKTLPEDVKTNGYFKSTDISRWDLGDYMICTGQSEAAFLNDLADLQNIKRLPVDISMFAHALYKHYEGELGTEKVKLARVNARKKLGTLVLNSKERISSKMAAENELDLEIAGWRSSQIESCNPFLVPRPITTSRSALSSRKSTARPAVFPNVSNASSSMSTSSISGDTVAQESTEDEDENHQMPGTRIETPTKAATAPAATKSSRSPRKKRKMEYTTEELWHSLLVVLQQIINGERRVVFPVVPAEMIPVNKLLFDHAVDAMQSYLAQPIDARDTLLLKDAQCSMSWVLNTMSSHVNKFFGESDGEELFGAAKDHCLVAGFEKHACSTILVEYLPVMREKGAEYLHRRLIADRGKLASDYLECPSSPPTAVLRDQVLHILLEIGEKALKASKVVRRQQAAECGEVSEAGRKVDCLLAFESIELSNVEFKLQGALEKETAIQGRKNIRLARALQEAHGRHGAGDVSVFMADVIGFVGTFYQVCPMGDVHIAGRTTNSMVFLPHTPGGLELFLQSKSLAIICNYIARLEAQGPELMKAYEMHDQRQELNQHADSLSLGHPWTPPR</sequence>
<dbReference type="EMBL" id="JAAAXW010000233">
    <property type="protein sequence ID" value="KAF9539696.1"/>
    <property type="molecule type" value="Genomic_DNA"/>
</dbReference>
<protein>
    <submittedName>
        <fullName evidence="2">Uncharacterized protein</fullName>
    </submittedName>
</protein>
<feature type="compositionally biased region" description="Low complexity" evidence="1">
    <location>
        <begin position="210"/>
        <end position="223"/>
    </location>
</feature>
<organism evidence="2 3">
    <name type="scientific">Mortierella hygrophila</name>
    <dbReference type="NCBI Taxonomy" id="979708"/>
    <lineage>
        <taxon>Eukaryota</taxon>
        <taxon>Fungi</taxon>
        <taxon>Fungi incertae sedis</taxon>
        <taxon>Mucoromycota</taxon>
        <taxon>Mortierellomycotina</taxon>
        <taxon>Mortierellomycetes</taxon>
        <taxon>Mortierellales</taxon>
        <taxon>Mortierellaceae</taxon>
        <taxon>Mortierella</taxon>
    </lineage>
</organism>
<keyword evidence="3" id="KW-1185">Reference proteome</keyword>
<dbReference type="AlphaFoldDB" id="A0A9P6F157"/>
<evidence type="ECO:0000313" key="3">
    <source>
        <dbReference type="Proteomes" id="UP000723463"/>
    </source>
</evidence>
<dbReference type="Proteomes" id="UP000723463">
    <property type="component" value="Unassembled WGS sequence"/>
</dbReference>
<reference evidence="2" key="1">
    <citation type="journal article" date="2020" name="Fungal Divers.">
        <title>Resolving the Mortierellaceae phylogeny through synthesis of multi-gene phylogenetics and phylogenomics.</title>
        <authorList>
            <person name="Vandepol N."/>
            <person name="Liber J."/>
            <person name="Desiro A."/>
            <person name="Na H."/>
            <person name="Kennedy M."/>
            <person name="Barry K."/>
            <person name="Grigoriev I.V."/>
            <person name="Miller A.N."/>
            <person name="O'Donnell K."/>
            <person name="Stajich J.E."/>
            <person name="Bonito G."/>
        </authorList>
    </citation>
    <scope>NUCLEOTIDE SEQUENCE</scope>
    <source>
        <strain evidence="2">NRRL 2591</strain>
    </source>
</reference>
<gene>
    <name evidence="2" type="ORF">EC957_005113</name>
</gene>
<accession>A0A9P6F157</accession>
<proteinExistence type="predicted"/>
<name>A0A9P6F157_9FUNG</name>